<accession>A0A1C0AL88</accession>
<dbReference type="Proteomes" id="UP000093501">
    <property type="component" value="Unassembled WGS sequence"/>
</dbReference>
<comment type="caution">
    <text evidence="1">The sequence shown here is derived from an EMBL/GenBank/DDBJ whole genome shotgun (WGS) entry which is preliminary data.</text>
</comment>
<dbReference type="GO" id="GO:0051213">
    <property type="term" value="F:dioxygenase activity"/>
    <property type="evidence" value="ECO:0007669"/>
    <property type="project" value="UniProtKB-KW"/>
</dbReference>
<dbReference type="Gene3D" id="3.20.20.70">
    <property type="entry name" value="Aldolase class I"/>
    <property type="match status" value="1"/>
</dbReference>
<name>A0A1C0AL88_9ACTN</name>
<dbReference type="PANTHER" id="PTHR32332:SF33">
    <property type="entry name" value="NITRONATE MONOOXYGENASE DOMAIN-CONTAINING PROTEIN"/>
    <property type="match status" value="1"/>
</dbReference>
<dbReference type="PANTHER" id="PTHR32332">
    <property type="entry name" value="2-NITROPROPANE DIOXYGENASE"/>
    <property type="match status" value="1"/>
</dbReference>
<evidence type="ECO:0000313" key="1">
    <source>
        <dbReference type="EMBL" id="OCL33457.1"/>
    </source>
</evidence>
<proteinExistence type="predicted"/>
<gene>
    <name evidence="1" type="ORF">BCR15_05950</name>
</gene>
<sequence>MGVAVSSWRLAREVSQCGELGVVSGTALDGVLARVLQDGDPGGHRRRALAHFPSQAMVQRVMDTYFLEGGRPPGKPYRPHPTLTISPRRAAIELSVLGNFTEVWLAKEGHDGVVGINMLEKIQTANLSAILGAMLADVDYVIMGAGVPREIPRLLTEFASARTGHLTIDVVNATTTHRAALNPRTVLGDDLLPLRRPNFLAIVTLHVLADYLNRDPEIRPDGFIVEGPRAGGHSSPPRGKVELDEAGDPIYGPRDDADLAKIARVGLPFWLAGGYATPEKVAEARASGAAGVQIGTLFALADESGLTPELRSQLMSELEADELSVRNDPRASPTGFPFKVAQLADTLSEDEVYEERERICDLGYLRVPVERPDKSITYRCPSEPIAPYLRKGGSIEETVGRKCLCNALMANIGLGQLRPSGYQEPPAVTLGQDLEGARELSRLHPGGWTARQAVDWLLPA</sequence>
<keyword evidence="1" id="KW-0223">Dioxygenase</keyword>
<evidence type="ECO:0000313" key="2">
    <source>
        <dbReference type="Proteomes" id="UP000093501"/>
    </source>
</evidence>
<organism evidence="1 2">
    <name type="scientific">Tessaracoccus lapidicaptus</name>
    <dbReference type="NCBI Taxonomy" id="1427523"/>
    <lineage>
        <taxon>Bacteria</taxon>
        <taxon>Bacillati</taxon>
        <taxon>Actinomycetota</taxon>
        <taxon>Actinomycetes</taxon>
        <taxon>Propionibacteriales</taxon>
        <taxon>Propionibacteriaceae</taxon>
        <taxon>Tessaracoccus</taxon>
    </lineage>
</organism>
<keyword evidence="2" id="KW-1185">Reference proteome</keyword>
<keyword evidence="1" id="KW-0560">Oxidoreductase</keyword>
<dbReference type="EMBL" id="MBQD01000022">
    <property type="protein sequence ID" value="OCL33457.1"/>
    <property type="molecule type" value="Genomic_DNA"/>
</dbReference>
<dbReference type="InterPro" id="IPR013785">
    <property type="entry name" value="Aldolase_TIM"/>
</dbReference>
<protein>
    <submittedName>
        <fullName evidence="1">2-nitropropane dioxygenase</fullName>
    </submittedName>
</protein>
<dbReference type="Pfam" id="PF03060">
    <property type="entry name" value="NMO"/>
    <property type="match status" value="1"/>
</dbReference>
<dbReference type="AlphaFoldDB" id="A0A1C0AL88"/>
<reference evidence="2" key="1">
    <citation type="submission" date="2016-07" db="EMBL/GenBank/DDBJ databases">
        <authorList>
            <person name="Florea S."/>
            <person name="Webb J.S."/>
            <person name="Jaromczyk J."/>
            <person name="Schardl C.L."/>
        </authorList>
    </citation>
    <scope>NUCLEOTIDE SEQUENCE [LARGE SCALE GENOMIC DNA]</scope>
    <source>
        <strain evidence="2">IPBSL-7</strain>
    </source>
</reference>
<dbReference type="SUPFAM" id="SSF51412">
    <property type="entry name" value="Inosine monophosphate dehydrogenase (IMPDH)"/>
    <property type="match status" value="1"/>
</dbReference>